<comment type="cofactor">
    <cofactor evidence="1 6">
        <name>thiamine diphosphate</name>
        <dbReference type="ChEBI" id="CHEBI:58937"/>
    </cofactor>
</comment>
<dbReference type="GO" id="GO:0004591">
    <property type="term" value="F:oxoglutarate dehydrogenase (succinyl-transferring) activity"/>
    <property type="evidence" value="ECO:0007669"/>
    <property type="project" value="UniProtKB-UniRule"/>
</dbReference>
<dbReference type="SUPFAM" id="SSF52518">
    <property type="entry name" value="Thiamin diphosphate-binding fold (THDP-binding)"/>
    <property type="match status" value="2"/>
</dbReference>
<dbReference type="InterPro" id="IPR005475">
    <property type="entry name" value="Transketolase-like_Pyr-bd"/>
</dbReference>
<dbReference type="PIRSF" id="PIRSF000157">
    <property type="entry name" value="Oxoglu_dh_E1"/>
    <property type="match status" value="1"/>
</dbReference>
<dbReference type="CDD" id="cd02016">
    <property type="entry name" value="TPP_E1_OGDC_like"/>
    <property type="match status" value="1"/>
</dbReference>
<dbReference type="Pfam" id="PF16870">
    <property type="entry name" value="OxoGdeHyase_C"/>
    <property type="match status" value="1"/>
</dbReference>
<keyword evidence="4 6" id="KW-0324">Glycolysis</keyword>
<proteinExistence type="inferred from homology"/>
<dbReference type="GO" id="GO:0006099">
    <property type="term" value="P:tricarboxylic acid cycle"/>
    <property type="evidence" value="ECO:0007669"/>
    <property type="project" value="TreeGrafter"/>
</dbReference>
<dbReference type="InterPro" id="IPR029061">
    <property type="entry name" value="THDP-binding"/>
</dbReference>
<dbReference type="GO" id="GO:0006096">
    <property type="term" value="P:glycolytic process"/>
    <property type="evidence" value="ECO:0007669"/>
    <property type="project" value="UniProtKB-UniRule"/>
</dbReference>
<dbReference type="Gene3D" id="3.40.50.970">
    <property type="match status" value="1"/>
</dbReference>
<dbReference type="PANTHER" id="PTHR23152">
    <property type="entry name" value="2-OXOGLUTARATE DEHYDROGENASE"/>
    <property type="match status" value="1"/>
</dbReference>
<dbReference type="Gene3D" id="1.10.287.1150">
    <property type="entry name" value="TPP helical domain"/>
    <property type="match status" value="1"/>
</dbReference>
<accession>A0A8J2X8T3</accession>
<dbReference type="SMART" id="SM00861">
    <property type="entry name" value="Transket_pyr"/>
    <property type="match status" value="1"/>
</dbReference>
<dbReference type="EC" id="1.2.4.2" evidence="6"/>
<dbReference type="Gene3D" id="3.40.50.12470">
    <property type="match status" value="1"/>
</dbReference>
<dbReference type="RefSeq" id="WP_188392005.1">
    <property type="nucleotide sequence ID" value="NZ_BMEV01000028.1"/>
</dbReference>
<evidence type="ECO:0000256" key="2">
    <source>
        <dbReference type="ARBA" id="ARBA00023002"/>
    </source>
</evidence>
<evidence type="ECO:0000256" key="7">
    <source>
        <dbReference type="SAM" id="Coils"/>
    </source>
</evidence>
<dbReference type="Pfam" id="PF02779">
    <property type="entry name" value="Transket_pyr"/>
    <property type="match status" value="1"/>
</dbReference>
<evidence type="ECO:0000256" key="6">
    <source>
        <dbReference type="HAMAP-Rule" id="MF_01169"/>
    </source>
</evidence>
<keyword evidence="10" id="KW-1185">Reference proteome</keyword>
<dbReference type="InterPro" id="IPR042179">
    <property type="entry name" value="KGD_C_sf"/>
</dbReference>
<dbReference type="InterPro" id="IPR023784">
    <property type="entry name" value="2oxoglutarate_DH_E1_bac"/>
</dbReference>
<dbReference type="InterPro" id="IPR032106">
    <property type="entry name" value="2-oxogl_dehyd_N"/>
</dbReference>
<keyword evidence="7" id="KW-0175">Coiled coil</keyword>
<dbReference type="HAMAP" id="MF_01169">
    <property type="entry name" value="SucA_OdhA"/>
    <property type="match status" value="1"/>
</dbReference>
<feature type="domain" description="Transketolase-like pyrimidine-binding" evidence="8">
    <location>
        <begin position="596"/>
        <end position="792"/>
    </location>
</feature>
<dbReference type="AlphaFoldDB" id="A0A8J2X8T3"/>
<dbReference type="InterPro" id="IPR001017">
    <property type="entry name" value="DH_E1"/>
</dbReference>
<gene>
    <name evidence="6 9" type="primary">odhA</name>
    <name evidence="9" type="ORF">GCM10010978_17390</name>
</gene>
<comment type="function">
    <text evidence="6">E1 component of the 2-oxoglutarate dehydrogenase (OGDH) complex which catalyzes the decarboxylation of 2-oxoglutarate, the first step in the conversion of 2-oxoglutarate to succinyl-CoA and CO(2).</text>
</comment>
<dbReference type="NCBIfam" id="NF006914">
    <property type="entry name" value="PRK09404.1"/>
    <property type="match status" value="1"/>
</dbReference>
<comment type="subunit">
    <text evidence="6">Homodimer. Part of the 2-oxoglutarate dehydrogenase (OGDH) complex composed of E1 (2-oxoglutarate dehydrogenase), E2 (dihydrolipoamide succinyltransferase) and E3 (dihydrolipoamide dehydrogenase); the complex contains multiple copies of the three enzymatic components (E1, E2 and E3).</text>
</comment>
<evidence type="ECO:0000256" key="3">
    <source>
        <dbReference type="ARBA" id="ARBA00023052"/>
    </source>
</evidence>
<dbReference type="GO" id="GO:0045252">
    <property type="term" value="C:oxoglutarate dehydrogenase complex"/>
    <property type="evidence" value="ECO:0007669"/>
    <property type="project" value="TreeGrafter"/>
</dbReference>
<protein>
    <recommendedName>
        <fullName evidence="6">2-oxoglutarate dehydrogenase E1 component</fullName>
        <ecNumber evidence="6">1.2.4.2</ecNumber>
    </recommendedName>
    <alternativeName>
        <fullName evidence="6">Alpha-ketoglutarate dehydrogenase</fullName>
    </alternativeName>
</protein>
<dbReference type="FunFam" id="3.40.50.970:FF:000036">
    <property type="entry name" value="2-oxoglutarate dehydrogenase E1 component"/>
    <property type="match status" value="1"/>
</dbReference>
<name>A0A8J2X8T3_9BACI</name>
<reference evidence="9" key="1">
    <citation type="journal article" date="2014" name="Int. J. Syst. Evol. Microbiol.">
        <title>Complete genome sequence of Corynebacterium casei LMG S-19264T (=DSM 44701T), isolated from a smear-ripened cheese.</title>
        <authorList>
            <consortium name="US DOE Joint Genome Institute (JGI-PGF)"/>
            <person name="Walter F."/>
            <person name="Albersmeier A."/>
            <person name="Kalinowski J."/>
            <person name="Ruckert C."/>
        </authorList>
    </citation>
    <scope>NUCLEOTIDE SEQUENCE</scope>
    <source>
        <strain evidence="9">CGMCC 1.12360</strain>
    </source>
</reference>
<sequence length="952" mass="108473">MVEYEESTLRFWDQFFGPNKGYVEEQYELYKQDPESVAPSIREIFDKYGAPIWLHEDSTTVSVSQAPSNTDVKKLSSAFRLVEAIRRYGHLEADIYPVSKHKDPHTAEIDPKTYGLTEEDLRNMPASWLWDKAPAGVENGLDVVKTLKKYYTGTITFEYDHVNNDEERKWLFDLIESGNARLELLTEERKQLLERLAEVEGFENFLQKTFVGQKRFSIQGLEVMVPMLDEIVDHAKEDKVNNIMMGMAHRGRLAVLAHVLGKPIDKIFSEFNAGADKELIPSEQDSRNIHYGWTGDVKYHFGAEKVIENEGNPLKLTLAHNPSHLEFVNPVVNGFTRAAQDDRSEKGYPKRDINKAFSVLIHGDAAFIGEGVVAETLNLSGLPGYSTGGTIHIIANNLLGYTTDREDGRSTRYASDLAKGFEIPIIRVNADDPISCISAVKIAYEYRKRFNKDFLIDLVGYRRYGHNEMDEPRTTQPLLYKEIDNHPSVANVFASSLIEKGYIKEEDFQKITEKIESNLRAIYNSLIEKEDADVEVPYMPEVLKNGLDHFNTAVDLNVLKKLNKDLLKRPEGFNGFKKTERILKRRENALEEGNKVDWGTGEALAYASILRDGIPIRITGQDTERGTFAHRHMVLHDVNTGEKYCPLHGLEDANASFEIRNSPLSEVAVLGFEYGYSIESPETLVIWEAQFGDFANVAQTMFDQFISSARAKWGDKSNLVMLLPHGYEGQGPEHSSARLERFLQMAAENNWIIAYPSSSAQFFHLMRRQAMLGGRDEARPLIVMTPKSSLIRNPRMASEGKEFSEGRFELLRNQPNFAVNKDAKQLLIGTGKIMIDIEEAMEQSGGSYDWMRIVRVEQIYPFPEKELKRVIDEMPNLEEIVWVQEEPRNMGAWDFVDDYLRELKKEHQSLRYIGRPDRSSPAVGLPNVHKEEQQQIIQQVINPEGGNSSARN</sequence>
<evidence type="ECO:0000256" key="5">
    <source>
        <dbReference type="ARBA" id="ARBA00051911"/>
    </source>
</evidence>
<dbReference type="Gene3D" id="3.40.50.11610">
    <property type="entry name" value="Multifunctional 2-oxoglutarate metabolism enzyme, C-terminal domain"/>
    <property type="match status" value="1"/>
</dbReference>
<feature type="coiled-coil region" evidence="7">
    <location>
        <begin position="175"/>
        <end position="202"/>
    </location>
</feature>
<dbReference type="NCBIfam" id="NF008907">
    <property type="entry name" value="PRK12270.1"/>
    <property type="match status" value="1"/>
</dbReference>
<dbReference type="InterPro" id="IPR031717">
    <property type="entry name" value="ODO-1/KGD_C"/>
</dbReference>
<comment type="caution">
    <text evidence="9">The sequence shown here is derived from an EMBL/GenBank/DDBJ whole genome shotgun (WGS) entry which is preliminary data.</text>
</comment>
<evidence type="ECO:0000259" key="8">
    <source>
        <dbReference type="SMART" id="SM00861"/>
    </source>
</evidence>
<evidence type="ECO:0000313" key="10">
    <source>
        <dbReference type="Proteomes" id="UP000602050"/>
    </source>
</evidence>
<keyword evidence="2 6" id="KW-0560">Oxidoreductase</keyword>
<dbReference type="NCBIfam" id="TIGR00239">
    <property type="entry name" value="2oxo_dh_E1"/>
    <property type="match status" value="1"/>
</dbReference>
<dbReference type="Pfam" id="PF00676">
    <property type="entry name" value="E1_dh"/>
    <property type="match status" value="1"/>
</dbReference>
<dbReference type="GO" id="GO:0005829">
    <property type="term" value="C:cytosol"/>
    <property type="evidence" value="ECO:0007669"/>
    <property type="project" value="TreeGrafter"/>
</dbReference>
<dbReference type="PANTHER" id="PTHR23152:SF4">
    <property type="entry name" value="2-OXOADIPATE DEHYDROGENASE COMPLEX COMPONENT E1"/>
    <property type="match status" value="1"/>
</dbReference>
<dbReference type="Proteomes" id="UP000602050">
    <property type="component" value="Unassembled WGS sequence"/>
</dbReference>
<dbReference type="Pfam" id="PF16078">
    <property type="entry name" value="2-oxogl_dehyd_N"/>
    <property type="match status" value="1"/>
</dbReference>
<reference evidence="9" key="2">
    <citation type="submission" date="2020-09" db="EMBL/GenBank/DDBJ databases">
        <authorList>
            <person name="Sun Q."/>
            <person name="Zhou Y."/>
        </authorList>
    </citation>
    <scope>NUCLEOTIDE SEQUENCE</scope>
    <source>
        <strain evidence="9">CGMCC 1.12360</strain>
    </source>
</reference>
<dbReference type="EMBL" id="BMEV01000028">
    <property type="protein sequence ID" value="GFZ76212.1"/>
    <property type="molecule type" value="Genomic_DNA"/>
</dbReference>
<evidence type="ECO:0000313" key="9">
    <source>
        <dbReference type="EMBL" id="GFZ76212.1"/>
    </source>
</evidence>
<evidence type="ECO:0000256" key="1">
    <source>
        <dbReference type="ARBA" id="ARBA00001964"/>
    </source>
</evidence>
<dbReference type="InterPro" id="IPR011603">
    <property type="entry name" value="2oxoglutarate_DH_E1"/>
</dbReference>
<comment type="catalytic activity">
    <reaction evidence="5 6">
        <text>N(6)-[(R)-lipoyl]-L-lysyl-[protein] + 2-oxoglutarate + H(+) = N(6)-[(R)-S(8)-succinyldihydrolipoyl]-L-lysyl-[protein] + CO2</text>
        <dbReference type="Rhea" id="RHEA:12188"/>
        <dbReference type="Rhea" id="RHEA-COMP:10474"/>
        <dbReference type="Rhea" id="RHEA-COMP:20092"/>
        <dbReference type="ChEBI" id="CHEBI:15378"/>
        <dbReference type="ChEBI" id="CHEBI:16526"/>
        <dbReference type="ChEBI" id="CHEBI:16810"/>
        <dbReference type="ChEBI" id="CHEBI:83099"/>
        <dbReference type="ChEBI" id="CHEBI:83120"/>
        <dbReference type="EC" id="1.2.4.2"/>
    </reaction>
</comment>
<evidence type="ECO:0000256" key="4">
    <source>
        <dbReference type="ARBA" id="ARBA00023152"/>
    </source>
</evidence>
<organism evidence="9 10">
    <name type="scientific">Compostibacillus humi</name>
    <dbReference type="NCBI Taxonomy" id="1245525"/>
    <lineage>
        <taxon>Bacteria</taxon>
        <taxon>Bacillati</taxon>
        <taxon>Bacillota</taxon>
        <taxon>Bacilli</taxon>
        <taxon>Bacillales</taxon>
        <taxon>Bacillaceae</taxon>
        <taxon>Compostibacillus</taxon>
    </lineage>
</organism>
<comment type="similarity">
    <text evidence="6">Belongs to the alpha-ketoglutarate dehydrogenase family.</text>
</comment>
<dbReference type="GO" id="GO:0030976">
    <property type="term" value="F:thiamine pyrophosphate binding"/>
    <property type="evidence" value="ECO:0007669"/>
    <property type="project" value="UniProtKB-UniRule"/>
</dbReference>
<keyword evidence="3 6" id="KW-0786">Thiamine pyrophosphate</keyword>